<dbReference type="STRING" id="2880.D7G1F0"/>
<keyword evidence="2 4" id="KW-0863">Zinc-finger</keyword>
<evidence type="ECO:0000256" key="5">
    <source>
        <dbReference type="SAM" id="MobiDB-lite"/>
    </source>
</evidence>
<proteinExistence type="predicted"/>
<dbReference type="eggNOG" id="KOG1813">
    <property type="taxonomic scope" value="Eukaryota"/>
</dbReference>
<dbReference type="GO" id="GO:0005684">
    <property type="term" value="C:U2-type spliceosomal complex"/>
    <property type="evidence" value="ECO:0007669"/>
    <property type="project" value="TreeGrafter"/>
</dbReference>
<dbReference type="EMBL" id="FN649743">
    <property type="protein sequence ID" value="CBJ26758.1"/>
    <property type="molecule type" value="Genomic_DNA"/>
</dbReference>
<dbReference type="GO" id="GO:0034247">
    <property type="term" value="P:snoRNA splicing"/>
    <property type="evidence" value="ECO:0007669"/>
    <property type="project" value="TreeGrafter"/>
</dbReference>
<feature type="region of interest" description="Disordered" evidence="5">
    <location>
        <begin position="354"/>
        <end position="423"/>
    </location>
</feature>
<gene>
    <name evidence="8" type="ORF">Esi_0045_0008</name>
</gene>
<feature type="region of interest" description="Disordered" evidence="5">
    <location>
        <begin position="1"/>
        <end position="78"/>
    </location>
</feature>
<dbReference type="Pfam" id="PF00642">
    <property type="entry name" value="zf-CCCH"/>
    <property type="match status" value="1"/>
</dbReference>
<evidence type="ECO:0000259" key="7">
    <source>
        <dbReference type="PROSITE" id="PS50103"/>
    </source>
</evidence>
<evidence type="ECO:0000256" key="4">
    <source>
        <dbReference type="PROSITE-ProRule" id="PRU00723"/>
    </source>
</evidence>
<dbReference type="SMART" id="SM00356">
    <property type="entry name" value="ZnF_C3H1"/>
    <property type="match status" value="1"/>
</dbReference>
<dbReference type="InterPro" id="IPR036855">
    <property type="entry name" value="Znf_CCCH_sf"/>
</dbReference>
<dbReference type="InterPro" id="IPR013083">
    <property type="entry name" value="Znf_RING/FYVE/PHD"/>
</dbReference>
<evidence type="ECO:0000313" key="9">
    <source>
        <dbReference type="Proteomes" id="UP000002630"/>
    </source>
</evidence>
<dbReference type="InterPro" id="IPR000571">
    <property type="entry name" value="Znf_CCCH"/>
</dbReference>
<dbReference type="CDD" id="cd16539">
    <property type="entry name" value="RING-HC_RNF113A_B"/>
    <property type="match status" value="1"/>
</dbReference>
<feature type="compositionally biased region" description="Polar residues" evidence="5">
    <location>
        <begin position="9"/>
        <end position="22"/>
    </location>
</feature>
<dbReference type="PANTHER" id="PTHR12930:SF0">
    <property type="entry name" value="RING FINGER PROTEIN 113B"/>
    <property type="match status" value="1"/>
</dbReference>
<keyword evidence="9" id="KW-1185">Reference proteome</keyword>
<evidence type="ECO:0000256" key="3">
    <source>
        <dbReference type="ARBA" id="ARBA00022833"/>
    </source>
</evidence>
<evidence type="ECO:0000259" key="6">
    <source>
        <dbReference type="PROSITE" id="PS50089"/>
    </source>
</evidence>
<dbReference type="SMART" id="SM00184">
    <property type="entry name" value="RING"/>
    <property type="match status" value="1"/>
</dbReference>
<evidence type="ECO:0000313" key="8">
    <source>
        <dbReference type="EMBL" id="CBJ26758.1"/>
    </source>
</evidence>
<dbReference type="InterPro" id="IPR001841">
    <property type="entry name" value="Znf_RING"/>
</dbReference>
<dbReference type="PROSITE" id="PS50103">
    <property type="entry name" value="ZF_C3H1"/>
    <property type="match status" value="1"/>
</dbReference>
<dbReference type="FunCoup" id="D7G1F0">
    <property type="interactions" value="162"/>
</dbReference>
<dbReference type="OrthoDB" id="25761at2759"/>
<dbReference type="InterPro" id="IPR039971">
    <property type="entry name" value="CWC24-like"/>
</dbReference>
<protein>
    <submittedName>
        <fullName evidence="8">Uncharacterized protein</fullName>
    </submittedName>
</protein>
<dbReference type="InParanoid" id="D7G1F0"/>
<dbReference type="Proteomes" id="UP000002630">
    <property type="component" value="Linkage Group LG18"/>
</dbReference>
<dbReference type="SUPFAM" id="SSF90229">
    <property type="entry name" value="CCCH zinc finger"/>
    <property type="match status" value="1"/>
</dbReference>
<dbReference type="EMBL" id="FN648652">
    <property type="protein sequence ID" value="CBJ26758.1"/>
    <property type="molecule type" value="Genomic_DNA"/>
</dbReference>
<sequence length="423" mass="45655">MEDEIRSEASANGQALAQNNEESAAPSFKKPAFKRPAFKKRIPASKGGMRNNKRSRVTKGEGKGAGGSGGSSSEDDVAVVKADKKGKKGVNNFSTGGGSGGAEARAAAREALAKETMSAGSLFDSSRTAVPVSNAGGATHYTEIDTQADRDTRAILEKNIRLNEEGATTDKDGLYHGMAGYKNHIKKDEAQIGGNKHTGTQGPIRAPTFLRATCRFDYQPDICKDYKETGFCGFGDSCKFLHDRADYKSGWAMEQEFEAKEKKRKEREALGEWAEEENEEEYLVESDDDLPFACLICRQGFVDPIVTNCGHYFCERCAQEHYKTNPRCAACGKQTQGVFNAAKKLTEKLRKKGMVTRKEQAGAAGGGASAGADEGGGDSDYEIREDGVQLTETDVVRRKTGTWATVTTEEDAVEGDGKKEGEG</sequence>
<feature type="zinc finger region" description="C3H1-type" evidence="4">
    <location>
        <begin position="217"/>
        <end position="245"/>
    </location>
</feature>
<evidence type="ECO:0000256" key="2">
    <source>
        <dbReference type="ARBA" id="ARBA00022771"/>
    </source>
</evidence>
<keyword evidence="1 4" id="KW-0479">Metal-binding</keyword>
<dbReference type="Pfam" id="PF13920">
    <property type="entry name" value="zf-C3HC4_3"/>
    <property type="match status" value="1"/>
</dbReference>
<dbReference type="Gene3D" id="3.30.40.10">
    <property type="entry name" value="Zinc/RING finger domain, C3HC4 (zinc finger)"/>
    <property type="match status" value="1"/>
</dbReference>
<reference evidence="8 9" key="1">
    <citation type="journal article" date="2010" name="Nature">
        <title>The Ectocarpus genome and the independent evolution of multicellularity in brown algae.</title>
        <authorList>
            <person name="Cock J.M."/>
            <person name="Sterck L."/>
            <person name="Rouze P."/>
            <person name="Scornet D."/>
            <person name="Allen A.E."/>
            <person name="Amoutzias G."/>
            <person name="Anthouard V."/>
            <person name="Artiguenave F."/>
            <person name="Aury J.M."/>
            <person name="Badger J.H."/>
            <person name="Beszteri B."/>
            <person name="Billiau K."/>
            <person name="Bonnet E."/>
            <person name="Bothwell J.H."/>
            <person name="Bowler C."/>
            <person name="Boyen C."/>
            <person name="Brownlee C."/>
            <person name="Carrano C.J."/>
            <person name="Charrier B."/>
            <person name="Cho G.Y."/>
            <person name="Coelho S.M."/>
            <person name="Collen J."/>
            <person name="Corre E."/>
            <person name="Da Silva C."/>
            <person name="Delage L."/>
            <person name="Delaroque N."/>
            <person name="Dittami S.M."/>
            <person name="Doulbeau S."/>
            <person name="Elias M."/>
            <person name="Farnham G."/>
            <person name="Gachon C.M."/>
            <person name="Gschloessl B."/>
            <person name="Heesch S."/>
            <person name="Jabbari K."/>
            <person name="Jubin C."/>
            <person name="Kawai H."/>
            <person name="Kimura K."/>
            <person name="Kloareg B."/>
            <person name="Kupper F.C."/>
            <person name="Lang D."/>
            <person name="Le Bail A."/>
            <person name="Leblanc C."/>
            <person name="Lerouge P."/>
            <person name="Lohr M."/>
            <person name="Lopez P.J."/>
            <person name="Martens C."/>
            <person name="Maumus F."/>
            <person name="Michel G."/>
            <person name="Miranda-Saavedra D."/>
            <person name="Morales J."/>
            <person name="Moreau H."/>
            <person name="Motomura T."/>
            <person name="Nagasato C."/>
            <person name="Napoli C.A."/>
            <person name="Nelson D.R."/>
            <person name="Nyvall-Collen P."/>
            <person name="Peters A.F."/>
            <person name="Pommier C."/>
            <person name="Potin P."/>
            <person name="Poulain J."/>
            <person name="Quesneville H."/>
            <person name="Read B."/>
            <person name="Rensing S.A."/>
            <person name="Ritter A."/>
            <person name="Rousvoal S."/>
            <person name="Samanta M."/>
            <person name="Samson G."/>
            <person name="Schroeder D.C."/>
            <person name="Segurens B."/>
            <person name="Strittmatter M."/>
            <person name="Tonon T."/>
            <person name="Tregear J.W."/>
            <person name="Valentin K."/>
            <person name="von Dassow P."/>
            <person name="Yamagishi T."/>
            <person name="Van de Peer Y."/>
            <person name="Wincker P."/>
        </authorList>
    </citation>
    <scope>NUCLEOTIDE SEQUENCE [LARGE SCALE GENOMIC DNA]</scope>
    <source>
        <strain evidence="9">Ec32 / CCAP1310/4</strain>
    </source>
</reference>
<dbReference type="FunFam" id="3.30.40.10:FF:000045">
    <property type="entry name" value="RING finger protein 113A"/>
    <property type="match status" value="1"/>
</dbReference>
<feature type="compositionally biased region" description="Basic residues" evidence="5">
    <location>
        <begin position="31"/>
        <end position="43"/>
    </location>
</feature>
<feature type="domain" description="RING-type" evidence="6">
    <location>
        <begin position="294"/>
        <end position="331"/>
    </location>
</feature>
<feature type="domain" description="C3H1-type" evidence="7">
    <location>
        <begin position="217"/>
        <end position="245"/>
    </location>
</feature>
<dbReference type="AlphaFoldDB" id="D7G1F0"/>
<name>D7G1F0_ECTSI</name>
<organism evidence="8 9">
    <name type="scientific">Ectocarpus siliculosus</name>
    <name type="common">Brown alga</name>
    <name type="synonym">Conferva siliculosa</name>
    <dbReference type="NCBI Taxonomy" id="2880"/>
    <lineage>
        <taxon>Eukaryota</taxon>
        <taxon>Sar</taxon>
        <taxon>Stramenopiles</taxon>
        <taxon>Ochrophyta</taxon>
        <taxon>PX clade</taxon>
        <taxon>Phaeophyceae</taxon>
        <taxon>Ectocarpales</taxon>
        <taxon>Ectocarpaceae</taxon>
        <taxon>Ectocarpus</taxon>
    </lineage>
</organism>
<dbReference type="PROSITE" id="PS50089">
    <property type="entry name" value="ZF_RING_2"/>
    <property type="match status" value="1"/>
</dbReference>
<dbReference type="PANTHER" id="PTHR12930">
    <property type="entry name" value="ZINC FINGER PROTEIN 183"/>
    <property type="match status" value="1"/>
</dbReference>
<keyword evidence="3 4" id="KW-0862">Zinc</keyword>
<accession>D7G1F0</accession>
<evidence type="ECO:0000256" key="1">
    <source>
        <dbReference type="ARBA" id="ARBA00022723"/>
    </source>
</evidence>
<dbReference type="SUPFAM" id="SSF57850">
    <property type="entry name" value="RING/U-box"/>
    <property type="match status" value="1"/>
</dbReference>
<dbReference type="PROSITE" id="PS00518">
    <property type="entry name" value="ZF_RING_1"/>
    <property type="match status" value="1"/>
</dbReference>
<dbReference type="GO" id="GO:0008270">
    <property type="term" value="F:zinc ion binding"/>
    <property type="evidence" value="ECO:0007669"/>
    <property type="project" value="UniProtKB-KW"/>
</dbReference>
<dbReference type="InterPro" id="IPR017907">
    <property type="entry name" value="Znf_RING_CS"/>
</dbReference>